<feature type="non-terminal residue" evidence="1">
    <location>
        <position position="1"/>
    </location>
</feature>
<sequence>ICDVTIIKDEALWPKVSAIPQANGSMISMPLEDMSPLLDLERLDSEMLVEISLVSKQARE</sequence>
<dbReference type="AlphaFoldDB" id="A0A0F9MYX5"/>
<name>A0A0F9MYX5_9ZZZZ</name>
<accession>A0A0F9MYX5</accession>
<organism evidence="1">
    <name type="scientific">marine sediment metagenome</name>
    <dbReference type="NCBI Taxonomy" id="412755"/>
    <lineage>
        <taxon>unclassified sequences</taxon>
        <taxon>metagenomes</taxon>
        <taxon>ecological metagenomes</taxon>
    </lineage>
</organism>
<protein>
    <submittedName>
        <fullName evidence="1">Uncharacterized protein</fullName>
    </submittedName>
</protein>
<comment type="caution">
    <text evidence="1">The sequence shown here is derived from an EMBL/GenBank/DDBJ whole genome shotgun (WGS) entry which is preliminary data.</text>
</comment>
<reference evidence="1" key="1">
    <citation type="journal article" date="2015" name="Nature">
        <title>Complex archaea that bridge the gap between prokaryotes and eukaryotes.</title>
        <authorList>
            <person name="Spang A."/>
            <person name="Saw J.H."/>
            <person name="Jorgensen S.L."/>
            <person name="Zaremba-Niedzwiedzka K."/>
            <person name="Martijn J."/>
            <person name="Lind A.E."/>
            <person name="van Eijk R."/>
            <person name="Schleper C."/>
            <person name="Guy L."/>
            <person name="Ettema T.J."/>
        </authorList>
    </citation>
    <scope>NUCLEOTIDE SEQUENCE</scope>
</reference>
<evidence type="ECO:0000313" key="1">
    <source>
        <dbReference type="EMBL" id="KKM74467.1"/>
    </source>
</evidence>
<gene>
    <name evidence="1" type="ORF">LCGC14_1399990</name>
</gene>
<dbReference type="EMBL" id="LAZR01009135">
    <property type="protein sequence ID" value="KKM74467.1"/>
    <property type="molecule type" value="Genomic_DNA"/>
</dbReference>
<proteinExistence type="predicted"/>